<organism evidence="7 8">
    <name type="scientific">Candidatus Thiodiazotropha taylori</name>
    <dbReference type="NCBI Taxonomy" id="2792791"/>
    <lineage>
        <taxon>Bacteria</taxon>
        <taxon>Pseudomonadati</taxon>
        <taxon>Pseudomonadota</taxon>
        <taxon>Gammaproteobacteria</taxon>
        <taxon>Chromatiales</taxon>
        <taxon>Sedimenticolaceae</taxon>
        <taxon>Candidatus Thiodiazotropha</taxon>
    </lineage>
</organism>
<protein>
    <submittedName>
        <fullName evidence="7">Branched-chain amino acid ABC transporter permease</fullName>
    </submittedName>
</protein>
<dbReference type="GO" id="GO:0005886">
    <property type="term" value="C:plasma membrane"/>
    <property type="evidence" value="ECO:0007669"/>
    <property type="project" value="UniProtKB-SubCell"/>
</dbReference>
<comment type="subcellular location">
    <subcellularLocation>
        <location evidence="1">Cell inner membrane</location>
        <topology evidence="1">Multi-pass membrane protein</topology>
    </subcellularLocation>
</comment>
<reference evidence="7" key="1">
    <citation type="journal article" date="2021" name="Proc. Natl. Acad. Sci. U.S.A.">
        <title>Global biogeography of chemosynthetic symbionts reveals both localized and globally distributed symbiont groups. .</title>
        <authorList>
            <person name="Osvatic J.T."/>
            <person name="Wilkins L.G.E."/>
            <person name="Leibrecht L."/>
            <person name="Leray M."/>
            <person name="Zauner S."/>
            <person name="Polzin J."/>
            <person name="Camacho Y."/>
            <person name="Gros O."/>
            <person name="van Gils J.A."/>
            <person name="Eisen J.A."/>
            <person name="Petersen J.M."/>
            <person name="Yuen B."/>
        </authorList>
    </citation>
    <scope>NUCLEOTIDE SEQUENCE</scope>
    <source>
        <strain evidence="7">MAGclacostrist055</strain>
    </source>
</reference>
<feature type="transmembrane region" description="Helical" evidence="6">
    <location>
        <begin position="262"/>
        <end position="287"/>
    </location>
</feature>
<dbReference type="AlphaFoldDB" id="A0A9E4NP92"/>
<feature type="transmembrane region" description="Helical" evidence="6">
    <location>
        <begin position="174"/>
        <end position="193"/>
    </location>
</feature>
<keyword evidence="5 6" id="KW-0472">Membrane</keyword>
<proteinExistence type="predicted"/>
<gene>
    <name evidence="7" type="ORF">JAY77_18855</name>
</gene>
<dbReference type="GO" id="GO:0015658">
    <property type="term" value="F:branched-chain amino acid transmembrane transporter activity"/>
    <property type="evidence" value="ECO:0007669"/>
    <property type="project" value="InterPro"/>
</dbReference>
<dbReference type="PANTHER" id="PTHR30482">
    <property type="entry name" value="HIGH-AFFINITY BRANCHED-CHAIN AMINO ACID TRANSPORT SYSTEM PERMEASE"/>
    <property type="match status" value="1"/>
</dbReference>
<sequence length="342" mass="37005">MNTNNLSSFEVQRATRASMVGGVIALVALAVAISLPWWGGRADMRLVGEFCYYLALAQFWNLLAGYAGLVSVGQQAFVGLGGYALFLLAAKVGLHPLAAIPLAGVFAALFAIPTAYLVFRLKGAYFAIGTWVVAEVYRLGFAQVESLGGGSGMTLPISVVKEIANGRTAREMTVYFVALALAVAVTAFIYWLLRSRWGLALTAIRDSEPAAESLGVRNMATKYLIYLVAAFGTGVTGALIFLSKLRIAPEAAFSVQDWTVNIIFIVVIGGIGRIEGPIIGTLLFFLLREFLSDFGTWYMIFLGAVAVVVMLKAPQGLWGLFAERFDIQLFPVQRKLIVKNEH</sequence>
<evidence type="ECO:0000313" key="7">
    <source>
        <dbReference type="EMBL" id="MCG7980195.1"/>
    </source>
</evidence>
<feature type="transmembrane region" description="Helical" evidence="6">
    <location>
        <begin position="97"/>
        <end position="119"/>
    </location>
</feature>
<dbReference type="PANTHER" id="PTHR30482:SF17">
    <property type="entry name" value="ABC TRANSPORTER ATP-BINDING PROTEIN"/>
    <property type="match status" value="1"/>
</dbReference>
<keyword evidence="4 6" id="KW-1133">Transmembrane helix</keyword>
<evidence type="ECO:0000256" key="1">
    <source>
        <dbReference type="ARBA" id="ARBA00004429"/>
    </source>
</evidence>
<evidence type="ECO:0000256" key="2">
    <source>
        <dbReference type="ARBA" id="ARBA00022475"/>
    </source>
</evidence>
<dbReference type="EMBL" id="JAEPCR010000108">
    <property type="protein sequence ID" value="MCG7980195.1"/>
    <property type="molecule type" value="Genomic_DNA"/>
</dbReference>
<feature type="transmembrane region" description="Helical" evidence="6">
    <location>
        <begin position="223"/>
        <end position="242"/>
    </location>
</feature>
<dbReference type="Pfam" id="PF02653">
    <property type="entry name" value="BPD_transp_2"/>
    <property type="match status" value="1"/>
</dbReference>
<evidence type="ECO:0000256" key="3">
    <source>
        <dbReference type="ARBA" id="ARBA00022692"/>
    </source>
</evidence>
<evidence type="ECO:0000256" key="4">
    <source>
        <dbReference type="ARBA" id="ARBA00022989"/>
    </source>
</evidence>
<dbReference type="InterPro" id="IPR001851">
    <property type="entry name" value="ABC_transp_permease"/>
</dbReference>
<name>A0A9E4NP92_9GAMM</name>
<feature type="transmembrane region" description="Helical" evidence="6">
    <location>
        <begin position="20"/>
        <end position="38"/>
    </location>
</feature>
<feature type="transmembrane region" description="Helical" evidence="6">
    <location>
        <begin position="294"/>
        <end position="311"/>
    </location>
</feature>
<dbReference type="Proteomes" id="UP000886674">
    <property type="component" value="Unassembled WGS sequence"/>
</dbReference>
<comment type="caution">
    <text evidence="7">The sequence shown here is derived from an EMBL/GenBank/DDBJ whole genome shotgun (WGS) entry which is preliminary data.</text>
</comment>
<evidence type="ECO:0000256" key="5">
    <source>
        <dbReference type="ARBA" id="ARBA00023136"/>
    </source>
</evidence>
<evidence type="ECO:0000256" key="6">
    <source>
        <dbReference type="SAM" id="Phobius"/>
    </source>
</evidence>
<accession>A0A9E4NP92</accession>
<keyword evidence="3 6" id="KW-0812">Transmembrane</keyword>
<keyword evidence="2" id="KW-1003">Cell membrane</keyword>
<feature type="transmembrane region" description="Helical" evidence="6">
    <location>
        <begin position="50"/>
        <end position="67"/>
    </location>
</feature>
<dbReference type="CDD" id="cd06581">
    <property type="entry name" value="TM_PBP1_LivM_like"/>
    <property type="match status" value="1"/>
</dbReference>
<evidence type="ECO:0000313" key="8">
    <source>
        <dbReference type="Proteomes" id="UP000886674"/>
    </source>
</evidence>
<dbReference type="InterPro" id="IPR043428">
    <property type="entry name" value="LivM-like"/>
</dbReference>